<dbReference type="CDD" id="cd09763">
    <property type="entry name" value="DHRS1-like_SDR_c"/>
    <property type="match status" value="1"/>
</dbReference>
<dbReference type="PANTHER" id="PTHR44147">
    <property type="entry name" value="DEHYDROGENASE/REDUCTASE SDR FAMILY MEMBER 1"/>
    <property type="match status" value="1"/>
</dbReference>
<feature type="region of interest" description="Disordered" evidence="7">
    <location>
        <begin position="661"/>
        <end position="743"/>
    </location>
</feature>
<comment type="caution">
    <text evidence="9">The sequence shown here is derived from an EMBL/GenBank/DDBJ whole genome shotgun (WGS) entry which is preliminary data.</text>
</comment>
<feature type="domain" description="Homeobox" evidence="8">
    <location>
        <begin position="352"/>
        <end position="396"/>
    </location>
</feature>
<evidence type="ECO:0000259" key="8">
    <source>
        <dbReference type="PROSITE" id="PS50071"/>
    </source>
</evidence>
<feature type="region of interest" description="Disordered" evidence="7">
    <location>
        <begin position="577"/>
        <end position="628"/>
    </location>
</feature>
<dbReference type="InterPro" id="IPR009057">
    <property type="entry name" value="Homeodomain-like_sf"/>
</dbReference>
<name>A0AA88PXV5_9TELE</name>
<dbReference type="Gene3D" id="1.10.10.60">
    <property type="entry name" value="Homeodomain-like"/>
    <property type="match status" value="4"/>
</dbReference>
<evidence type="ECO:0000256" key="5">
    <source>
        <dbReference type="PROSITE-ProRule" id="PRU00108"/>
    </source>
</evidence>
<feature type="compositionally biased region" description="Polar residues" evidence="7">
    <location>
        <begin position="839"/>
        <end position="850"/>
    </location>
</feature>
<gene>
    <name evidence="9" type="ORF">Q8A67_008816</name>
</gene>
<keyword evidence="1" id="KW-0597">Phosphoprotein</keyword>
<keyword evidence="3" id="KW-0805">Transcription regulation</keyword>
<dbReference type="Proteomes" id="UP001187343">
    <property type="component" value="Unassembled WGS sequence"/>
</dbReference>
<dbReference type="PROSITE" id="PS50071">
    <property type="entry name" value="HOMEOBOX_2"/>
    <property type="match status" value="3"/>
</dbReference>
<dbReference type="SMART" id="SM00389">
    <property type="entry name" value="HOX"/>
    <property type="match status" value="3"/>
</dbReference>
<dbReference type="GO" id="GO:0005634">
    <property type="term" value="C:nucleus"/>
    <property type="evidence" value="ECO:0007669"/>
    <property type="project" value="UniProtKB-SubCell"/>
</dbReference>
<protein>
    <recommendedName>
        <fullName evidence="8">Homeobox domain-containing protein</fullName>
    </recommendedName>
</protein>
<dbReference type="InterPro" id="IPR024578">
    <property type="entry name" value="Homez_homeobox_dom"/>
</dbReference>
<evidence type="ECO:0000256" key="3">
    <source>
        <dbReference type="ARBA" id="ARBA00023015"/>
    </source>
</evidence>
<feature type="DNA-binding region" description="Homeobox" evidence="5">
    <location>
        <begin position="511"/>
        <end position="570"/>
    </location>
</feature>
<keyword evidence="2" id="KW-0677">Repeat</keyword>
<keyword evidence="5 6" id="KW-0238">DNA-binding</keyword>
<evidence type="ECO:0000256" key="7">
    <source>
        <dbReference type="SAM" id="MobiDB-lite"/>
    </source>
</evidence>
<feature type="domain" description="Homeobox" evidence="8">
    <location>
        <begin position="741"/>
        <end position="795"/>
    </location>
</feature>
<dbReference type="Pfam" id="PF11569">
    <property type="entry name" value="Homez"/>
    <property type="match status" value="1"/>
</dbReference>
<dbReference type="PRINTS" id="PR00081">
    <property type="entry name" value="GDHRDH"/>
</dbReference>
<feature type="compositionally biased region" description="Polar residues" evidence="7">
    <location>
        <begin position="720"/>
        <end position="736"/>
    </location>
</feature>
<dbReference type="FunFam" id="1.10.10.60:FF:000425">
    <property type="entry name" value="Homeobox and leucine zipper encoding a"/>
    <property type="match status" value="1"/>
</dbReference>
<dbReference type="PANTHER" id="PTHR44147:SF2">
    <property type="entry name" value="DEHYDROGENASE_REDUCTASE SDR FAMILY MEMBER 1"/>
    <property type="match status" value="1"/>
</dbReference>
<accession>A0AA88PXV5</accession>
<dbReference type="InterPro" id="IPR036291">
    <property type="entry name" value="NAD(P)-bd_dom_sf"/>
</dbReference>
<evidence type="ECO:0000256" key="6">
    <source>
        <dbReference type="RuleBase" id="RU000682"/>
    </source>
</evidence>
<feature type="DNA-binding region" description="Homeobox" evidence="5">
    <location>
        <begin position="743"/>
        <end position="796"/>
    </location>
</feature>
<organism evidence="9 10">
    <name type="scientific">Cirrhinus molitorella</name>
    <name type="common">mud carp</name>
    <dbReference type="NCBI Taxonomy" id="172907"/>
    <lineage>
        <taxon>Eukaryota</taxon>
        <taxon>Metazoa</taxon>
        <taxon>Chordata</taxon>
        <taxon>Craniata</taxon>
        <taxon>Vertebrata</taxon>
        <taxon>Euteleostomi</taxon>
        <taxon>Actinopterygii</taxon>
        <taxon>Neopterygii</taxon>
        <taxon>Teleostei</taxon>
        <taxon>Ostariophysi</taxon>
        <taxon>Cypriniformes</taxon>
        <taxon>Cyprinidae</taxon>
        <taxon>Labeoninae</taxon>
        <taxon>Labeonini</taxon>
        <taxon>Cirrhinus</taxon>
    </lineage>
</organism>
<evidence type="ECO:0000256" key="2">
    <source>
        <dbReference type="ARBA" id="ARBA00022737"/>
    </source>
</evidence>
<dbReference type="EMBL" id="JAUYZG010000008">
    <property type="protein sequence ID" value="KAK2900701.1"/>
    <property type="molecule type" value="Genomic_DNA"/>
</dbReference>
<feature type="compositionally biased region" description="Basic and acidic residues" evidence="7">
    <location>
        <begin position="607"/>
        <end position="621"/>
    </location>
</feature>
<evidence type="ECO:0000256" key="1">
    <source>
        <dbReference type="ARBA" id="ARBA00022553"/>
    </source>
</evidence>
<feature type="region of interest" description="Disordered" evidence="7">
    <location>
        <begin position="410"/>
        <end position="519"/>
    </location>
</feature>
<dbReference type="InterPro" id="IPR002347">
    <property type="entry name" value="SDR_fam"/>
</dbReference>
<feature type="DNA-binding region" description="Homeobox" evidence="5">
    <location>
        <begin position="354"/>
        <end position="397"/>
    </location>
</feature>
<proteinExistence type="predicted"/>
<keyword evidence="5 6" id="KW-0539">Nucleus</keyword>
<sequence length="908" mass="101139">MALSGWICVVTGASRGIGRGIALQLSEAGATVYITGRQEKTLKQTAAEVTERGGRCLPVVCDSSKADEIKELFERVQREQNGRLDLLVNNAYAGVQAIFDNMNKKFWEVDPDIWDTINNTGLRGHYFCSVYAARMMAAQGKGLIVFISSMGGLRYLFNVSYGVGKAACDRMAADMAIELKKKGVVSVSLWPGAVQTETLNQLMSQGEAPPGLDPKYIEVFNNGETTELSGRCIVELAKDKSLMSMTGQVLMTCDLARRYGLKDVDGRSVVDYTSLKFVISQVPYVSWMSIFTPSFIRVPRSMRKTLRDFQNKSDNGQYGPAGVAYLLIALREIEASAAIESDQTRELDGIPELVQAFNIFPYPTSQEVSTLARVCALPLDKVKVWFMVQRIKYGISWASEDIEETRLKLSRPVQTSETENKESSAKRKNGIEDLKETEDHVEDLAQTPQVPRKRHKIEEPAKLFPASSQFRSSLPPPQDSYYYRQPVEIPETPQAATPPTSTESPVTSEQPRHGRYKKSKAQLAALRKSFLQENWPDETELQRLQEETGLTRNEIRKWFSDSRYQLRNGRGLSTSFSAAQGEKNEPNCSLSSQSQEVQPLSLITKKQTTEHADDESKEKVRVKGSRKNRPKNSQFFQLFLSNTLEAFEEGAIGVEEEKCLEESEIQNNEAGSEQESEGRCLTPPEPAAPTSSSSSPSVTPSKKHSGRSSKSARPVKANALNHSLNSLDNTSPSSVLTAAGRPRKTKEQLAVLKEFFQRCPWPKSDEYTQIVELTSLPRADVIQWFGDTRYAVKNGHVRWVHADVRDQVLAEIALLQSGGAATDATGTPGSEGNRKRKSLGNSTPKTQKSAMDSVDLSPLEQYYRQTGPLQEKDLDNLCRKSKMSYQQVRDWFASQDSTTLDTEVTVID</sequence>
<dbReference type="SUPFAM" id="SSF46689">
    <property type="entry name" value="Homeodomain-like"/>
    <property type="match status" value="3"/>
</dbReference>
<dbReference type="InterPro" id="IPR001356">
    <property type="entry name" value="HD"/>
</dbReference>
<dbReference type="Gene3D" id="3.40.50.720">
    <property type="entry name" value="NAD(P)-binding Rossmann-like Domain"/>
    <property type="match status" value="1"/>
</dbReference>
<comment type="subcellular location">
    <subcellularLocation>
        <location evidence="5 6">Nucleus</location>
    </subcellularLocation>
</comment>
<keyword evidence="10" id="KW-1185">Reference proteome</keyword>
<dbReference type="Pfam" id="PF00106">
    <property type="entry name" value="adh_short"/>
    <property type="match status" value="1"/>
</dbReference>
<feature type="compositionally biased region" description="Polar residues" evidence="7">
    <location>
        <begin position="586"/>
        <end position="598"/>
    </location>
</feature>
<evidence type="ECO:0000313" key="9">
    <source>
        <dbReference type="EMBL" id="KAK2900701.1"/>
    </source>
</evidence>
<dbReference type="SUPFAM" id="SSF51735">
    <property type="entry name" value="NAD(P)-binding Rossmann-fold domains"/>
    <property type="match status" value="1"/>
</dbReference>
<feature type="compositionally biased region" description="Low complexity" evidence="7">
    <location>
        <begin position="688"/>
        <end position="700"/>
    </location>
</feature>
<dbReference type="CDD" id="cd00086">
    <property type="entry name" value="homeodomain"/>
    <property type="match status" value="3"/>
</dbReference>
<evidence type="ECO:0000256" key="4">
    <source>
        <dbReference type="ARBA" id="ARBA00023163"/>
    </source>
</evidence>
<feature type="domain" description="Homeobox" evidence="8">
    <location>
        <begin position="509"/>
        <end position="569"/>
    </location>
</feature>
<feature type="compositionally biased region" description="Basic and acidic residues" evidence="7">
    <location>
        <begin position="418"/>
        <end position="438"/>
    </location>
</feature>
<dbReference type="AlphaFoldDB" id="A0AA88PXV5"/>
<feature type="compositionally biased region" description="Low complexity" evidence="7">
    <location>
        <begin position="490"/>
        <end position="509"/>
    </location>
</feature>
<keyword evidence="4" id="KW-0804">Transcription</keyword>
<keyword evidence="5 6" id="KW-0371">Homeobox</keyword>
<dbReference type="GO" id="GO:0003677">
    <property type="term" value="F:DNA binding"/>
    <property type="evidence" value="ECO:0007669"/>
    <property type="project" value="UniProtKB-UniRule"/>
</dbReference>
<feature type="region of interest" description="Disordered" evidence="7">
    <location>
        <begin position="820"/>
        <end position="854"/>
    </location>
</feature>
<reference evidence="9" key="1">
    <citation type="submission" date="2023-08" db="EMBL/GenBank/DDBJ databases">
        <title>Chromosome-level Genome Assembly of mud carp (Cirrhinus molitorella).</title>
        <authorList>
            <person name="Liu H."/>
        </authorList>
    </citation>
    <scope>NUCLEOTIDE SEQUENCE</scope>
    <source>
        <strain evidence="9">Prfri</strain>
        <tissue evidence="9">Muscle</tissue>
    </source>
</reference>
<evidence type="ECO:0000313" key="10">
    <source>
        <dbReference type="Proteomes" id="UP001187343"/>
    </source>
</evidence>
<dbReference type="Pfam" id="PF00046">
    <property type="entry name" value="Homeodomain"/>
    <property type="match status" value="3"/>
</dbReference>